<keyword evidence="3" id="KW-1185">Reference proteome</keyword>
<sequence>MALGGTAPPRGSAAAAASLRRRREGEQRAVEQPEPCFNSTLMMPGAQNLSKCGSCNEHWLHCICCRP</sequence>
<organism evidence="2 3">
    <name type="scientific">Arachis hypogaea</name>
    <name type="common">Peanut</name>
    <dbReference type="NCBI Taxonomy" id="3818"/>
    <lineage>
        <taxon>Eukaryota</taxon>
        <taxon>Viridiplantae</taxon>
        <taxon>Streptophyta</taxon>
        <taxon>Embryophyta</taxon>
        <taxon>Tracheophyta</taxon>
        <taxon>Spermatophyta</taxon>
        <taxon>Magnoliopsida</taxon>
        <taxon>eudicotyledons</taxon>
        <taxon>Gunneridae</taxon>
        <taxon>Pentapetalae</taxon>
        <taxon>rosids</taxon>
        <taxon>fabids</taxon>
        <taxon>Fabales</taxon>
        <taxon>Fabaceae</taxon>
        <taxon>Papilionoideae</taxon>
        <taxon>50 kb inversion clade</taxon>
        <taxon>dalbergioids sensu lato</taxon>
        <taxon>Dalbergieae</taxon>
        <taxon>Pterocarpus clade</taxon>
        <taxon>Arachis</taxon>
    </lineage>
</organism>
<gene>
    <name evidence="2" type="ORF">Ahy_A02g006393</name>
</gene>
<dbReference type="EMBL" id="SDMP01000002">
    <property type="protein sequence ID" value="RYR72183.1"/>
    <property type="molecule type" value="Genomic_DNA"/>
</dbReference>
<feature type="compositionally biased region" description="Low complexity" evidence="1">
    <location>
        <begin position="7"/>
        <end position="18"/>
    </location>
</feature>
<accession>A0A445EA28</accession>
<proteinExistence type="predicted"/>
<dbReference type="AlphaFoldDB" id="A0A445EA28"/>
<reference evidence="2 3" key="1">
    <citation type="submission" date="2019-01" db="EMBL/GenBank/DDBJ databases">
        <title>Sequencing of cultivated peanut Arachis hypogaea provides insights into genome evolution and oil improvement.</title>
        <authorList>
            <person name="Chen X."/>
        </authorList>
    </citation>
    <scope>NUCLEOTIDE SEQUENCE [LARGE SCALE GENOMIC DNA]</scope>
    <source>
        <strain evidence="3">cv. Fuhuasheng</strain>
        <tissue evidence="2">Leaves</tissue>
    </source>
</reference>
<protein>
    <submittedName>
        <fullName evidence="2">Uncharacterized protein</fullName>
    </submittedName>
</protein>
<name>A0A445EA28_ARAHY</name>
<dbReference type="Proteomes" id="UP000289738">
    <property type="component" value="Chromosome A02"/>
</dbReference>
<comment type="caution">
    <text evidence="2">The sequence shown here is derived from an EMBL/GenBank/DDBJ whole genome shotgun (WGS) entry which is preliminary data.</text>
</comment>
<evidence type="ECO:0000313" key="2">
    <source>
        <dbReference type="EMBL" id="RYR72183.1"/>
    </source>
</evidence>
<feature type="region of interest" description="Disordered" evidence="1">
    <location>
        <begin position="1"/>
        <end position="32"/>
    </location>
</feature>
<evidence type="ECO:0000256" key="1">
    <source>
        <dbReference type="SAM" id="MobiDB-lite"/>
    </source>
</evidence>
<evidence type="ECO:0000313" key="3">
    <source>
        <dbReference type="Proteomes" id="UP000289738"/>
    </source>
</evidence>